<evidence type="ECO:0000256" key="1">
    <source>
        <dbReference type="ARBA" id="ARBA00022603"/>
    </source>
</evidence>
<dbReference type="Gene3D" id="3.40.50.150">
    <property type="entry name" value="Vaccinia Virus protein VP39"/>
    <property type="match status" value="1"/>
</dbReference>
<evidence type="ECO:0000256" key="2">
    <source>
        <dbReference type="ARBA" id="ARBA00022679"/>
    </source>
</evidence>
<dbReference type="PROSITE" id="PS51682">
    <property type="entry name" value="SAM_OMT_I"/>
    <property type="match status" value="1"/>
</dbReference>
<keyword evidence="5" id="KW-1185">Reference proteome</keyword>
<dbReference type="SUPFAM" id="SSF53335">
    <property type="entry name" value="S-adenosyl-L-methionine-dependent methyltransferases"/>
    <property type="match status" value="1"/>
</dbReference>
<dbReference type="KEGG" id="agv:OJF2_00390"/>
<dbReference type="GO" id="GO:0008171">
    <property type="term" value="F:O-methyltransferase activity"/>
    <property type="evidence" value="ECO:0007669"/>
    <property type="project" value="InterPro"/>
</dbReference>
<keyword evidence="2 4" id="KW-0808">Transferase</keyword>
<organism evidence="4 5">
    <name type="scientific">Aquisphaera giovannonii</name>
    <dbReference type="NCBI Taxonomy" id="406548"/>
    <lineage>
        <taxon>Bacteria</taxon>
        <taxon>Pseudomonadati</taxon>
        <taxon>Planctomycetota</taxon>
        <taxon>Planctomycetia</taxon>
        <taxon>Isosphaerales</taxon>
        <taxon>Isosphaeraceae</taxon>
        <taxon>Aquisphaera</taxon>
    </lineage>
</organism>
<dbReference type="EMBL" id="CP042997">
    <property type="protein sequence ID" value="QEH31574.1"/>
    <property type="molecule type" value="Genomic_DNA"/>
</dbReference>
<evidence type="ECO:0000256" key="3">
    <source>
        <dbReference type="ARBA" id="ARBA00022691"/>
    </source>
</evidence>
<sequence>MPVDRDAGRFLYALVRSRGGRLVVEFGTSFGISAIHIAAALRDLGEGRLITTELNASKAATARKNLADAGLAGLVEVREGDALETLADLPDAVDILFLDGWKDLALPVLKLVEPRLRPGALVIADDTDKFESVMRPYLDYVRAPGSGYVSVRVPIGDGIELSVRTP</sequence>
<dbReference type="PANTHER" id="PTHR43167:SF1">
    <property type="entry name" value="PUTATIVE (AFU_ORTHOLOGUE AFUA_6G01830)-RELATED"/>
    <property type="match status" value="1"/>
</dbReference>
<dbReference type="PANTHER" id="PTHR43167">
    <property type="entry name" value="PUTATIVE (AFU_ORTHOLOGUE AFUA_6G01830)-RELATED"/>
    <property type="match status" value="1"/>
</dbReference>
<gene>
    <name evidence="4" type="ORF">OJF2_00390</name>
</gene>
<accession>A0A5B9VTX5</accession>
<evidence type="ECO:0000313" key="4">
    <source>
        <dbReference type="EMBL" id="QEH31574.1"/>
    </source>
</evidence>
<name>A0A5B9VTX5_9BACT</name>
<keyword evidence="1 4" id="KW-0489">Methyltransferase</keyword>
<dbReference type="GO" id="GO:0032259">
    <property type="term" value="P:methylation"/>
    <property type="evidence" value="ECO:0007669"/>
    <property type="project" value="UniProtKB-KW"/>
</dbReference>
<dbReference type="RefSeq" id="WP_210420342.1">
    <property type="nucleotide sequence ID" value="NZ_CP042997.1"/>
</dbReference>
<dbReference type="Pfam" id="PF13578">
    <property type="entry name" value="Methyltransf_24"/>
    <property type="match status" value="1"/>
</dbReference>
<proteinExistence type="predicted"/>
<dbReference type="InterPro" id="IPR029063">
    <property type="entry name" value="SAM-dependent_MTases_sf"/>
</dbReference>
<keyword evidence="3" id="KW-0949">S-adenosyl-L-methionine</keyword>
<dbReference type="CDD" id="cd02440">
    <property type="entry name" value="AdoMet_MTases"/>
    <property type="match status" value="1"/>
</dbReference>
<dbReference type="Proteomes" id="UP000324233">
    <property type="component" value="Chromosome"/>
</dbReference>
<dbReference type="InterPro" id="IPR002935">
    <property type="entry name" value="SAM_O-MeTrfase"/>
</dbReference>
<dbReference type="AlphaFoldDB" id="A0A5B9VTX5"/>
<protein>
    <submittedName>
        <fullName evidence="4">O-methyltransferase</fullName>
    </submittedName>
</protein>
<evidence type="ECO:0000313" key="5">
    <source>
        <dbReference type="Proteomes" id="UP000324233"/>
    </source>
</evidence>
<reference evidence="4 5" key="1">
    <citation type="submission" date="2019-08" db="EMBL/GenBank/DDBJ databases">
        <title>Deep-cultivation of Planctomycetes and their phenomic and genomic characterization uncovers novel biology.</title>
        <authorList>
            <person name="Wiegand S."/>
            <person name="Jogler M."/>
            <person name="Boedeker C."/>
            <person name="Pinto D."/>
            <person name="Vollmers J."/>
            <person name="Rivas-Marin E."/>
            <person name="Kohn T."/>
            <person name="Peeters S.H."/>
            <person name="Heuer A."/>
            <person name="Rast P."/>
            <person name="Oberbeckmann S."/>
            <person name="Bunk B."/>
            <person name="Jeske O."/>
            <person name="Meyerdierks A."/>
            <person name="Storesund J.E."/>
            <person name="Kallscheuer N."/>
            <person name="Luecker S."/>
            <person name="Lage O.M."/>
            <person name="Pohl T."/>
            <person name="Merkel B.J."/>
            <person name="Hornburger P."/>
            <person name="Mueller R.-W."/>
            <person name="Bruemmer F."/>
            <person name="Labrenz M."/>
            <person name="Spormann A.M."/>
            <person name="Op den Camp H."/>
            <person name="Overmann J."/>
            <person name="Amann R."/>
            <person name="Jetten M.S.M."/>
            <person name="Mascher T."/>
            <person name="Medema M.H."/>
            <person name="Devos D.P."/>
            <person name="Kaster A.-K."/>
            <person name="Ovreas L."/>
            <person name="Rohde M."/>
            <person name="Galperin M.Y."/>
            <person name="Jogler C."/>
        </authorList>
    </citation>
    <scope>NUCLEOTIDE SEQUENCE [LARGE SCALE GENOMIC DNA]</scope>
    <source>
        <strain evidence="4 5">OJF2</strain>
    </source>
</reference>